<dbReference type="Proteomes" id="UP000565078">
    <property type="component" value="Unassembled WGS sequence"/>
</dbReference>
<protein>
    <submittedName>
        <fullName evidence="1">Uncharacterized protein</fullName>
    </submittedName>
</protein>
<organism evidence="1 2">
    <name type="scientific">Candidatus Iainarchaeum sp</name>
    <dbReference type="NCBI Taxonomy" id="3101447"/>
    <lineage>
        <taxon>Archaea</taxon>
        <taxon>Candidatus Iainarchaeota</taxon>
        <taxon>Candidatus Iainarchaeia</taxon>
        <taxon>Candidatus Iainarchaeales</taxon>
        <taxon>Candidatus Iainarchaeaceae</taxon>
        <taxon>Candidatus Iainarchaeum</taxon>
    </lineage>
</organism>
<gene>
    <name evidence="1" type="ORF">HA254_05355</name>
</gene>
<proteinExistence type="predicted"/>
<dbReference type="AlphaFoldDB" id="A0A7J4IYW9"/>
<evidence type="ECO:0000313" key="2">
    <source>
        <dbReference type="Proteomes" id="UP000565078"/>
    </source>
</evidence>
<sequence length="85" mass="8838">MSSNPKNRRFAPKCALALMLALLALPLTANAAANDLVFNASNSGVIEFNTASQLKLRLTNDGNVGIGASTPQNELNVQITIGAKA</sequence>
<accession>A0A7J4IYW9</accession>
<dbReference type="EMBL" id="DUGC01000083">
    <property type="protein sequence ID" value="HIH10064.1"/>
    <property type="molecule type" value="Genomic_DNA"/>
</dbReference>
<comment type="caution">
    <text evidence="1">The sequence shown here is derived from an EMBL/GenBank/DDBJ whole genome shotgun (WGS) entry which is preliminary data.</text>
</comment>
<evidence type="ECO:0000313" key="1">
    <source>
        <dbReference type="EMBL" id="HIH10064.1"/>
    </source>
</evidence>
<name>A0A7J4IYW9_9ARCH</name>
<reference evidence="2" key="1">
    <citation type="journal article" date="2020" name="bioRxiv">
        <title>A rank-normalized archaeal taxonomy based on genome phylogeny resolves widespread incomplete and uneven classifications.</title>
        <authorList>
            <person name="Rinke C."/>
            <person name="Chuvochina M."/>
            <person name="Mussig A.J."/>
            <person name="Chaumeil P.-A."/>
            <person name="Waite D.W."/>
            <person name="Whitman W.B."/>
            <person name="Parks D.H."/>
            <person name="Hugenholtz P."/>
        </authorList>
    </citation>
    <scope>NUCLEOTIDE SEQUENCE [LARGE SCALE GENOMIC DNA]</scope>
</reference>